<dbReference type="RefSeq" id="WP_124966255.1">
    <property type="nucleotide sequence ID" value="NZ_RRAZ01000030.1"/>
</dbReference>
<sequence>MRSEENTTHDTTGRDAVRELVLQRLTASGLQRGKGLSSPEHEAMLKRLAEYLSYLSRPSLEALADQILEAAAGPKRNLWPSELMIRQMAEALERRPFEEKPIVRSWLASIEGPRAEAAGYLVQLYRHLRQHQRPVLPYDLRQVQGQAVDDRRRRQLIEERIRYEQASDEERRWLVDFIGDEAAAREIVDRGRLTRERKAGEVAA</sequence>
<accession>A0A3P3DAM1</accession>
<dbReference type="Proteomes" id="UP000282125">
    <property type="component" value="Unassembled WGS sequence"/>
</dbReference>
<protein>
    <submittedName>
        <fullName evidence="1">Uncharacterized protein</fullName>
    </submittedName>
</protein>
<comment type="caution">
    <text evidence="1">The sequence shown here is derived from an EMBL/GenBank/DDBJ whole genome shotgun (WGS) entry which is preliminary data.</text>
</comment>
<organism evidence="1 2">
    <name type="scientific">Falsigemmobacter faecalis</name>
    <dbReference type="NCBI Taxonomy" id="2488730"/>
    <lineage>
        <taxon>Bacteria</taxon>
        <taxon>Pseudomonadati</taxon>
        <taxon>Pseudomonadota</taxon>
        <taxon>Alphaproteobacteria</taxon>
        <taxon>Rhodobacterales</taxon>
        <taxon>Paracoccaceae</taxon>
        <taxon>Falsigemmobacter</taxon>
    </lineage>
</organism>
<proteinExistence type="predicted"/>
<name>A0A3P3DAM1_9RHOB</name>
<dbReference type="OrthoDB" id="7692406at2"/>
<reference evidence="1 2" key="1">
    <citation type="submission" date="2018-11" db="EMBL/GenBank/DDBJ databases">
        <title>Gemmobacter sp. nov., YIM 102744-1 draft genome.</title>
        <authorList>
            <person name="Li G."/>
            <person name="Jiang Y."/>
        </authorList>
    </citation>
    <scope>NUCLEOTIDE SEQUENCE [LARGE SCALE GENOMIC DNA]</scope>
    <source>
        <strain evidence="1 2">YIM 102744-1</strain>
    </source>
</reference>
<dbReference type="EMBL" id="RRAZ01000030">
    <property type="protein sequence ID" value="RRH71389.1"/>
    <property type="molecule type" value="Genomic_DNA"/>
</dbReference>
<keyword evidence="2" id="KW-1185">Reference proteome</keyword>
<evidence type="ECO:0000313" key="1">
    <source>
        <dbReference type="EMBL" id="RRH71389.1"/>
    </source>
</evidence>
<gene>
    <name evidence="1" type="ORF">EG244_16365</name>
</gene>
<evidence type="ECO:0000313" key="2">
    <source>
        <dbReference type="Proteomes" id="UP000282125"/>
    </source>
</evidence>
<dbReference type="AlphaFoldDB" id="A0A3P3DAM1"/>